<dbReference type="GO" id="GO:0008270">
    <property type="term" value="F:zinc ion binding"/>
    <property type="evidence" value="ECO:0007669"/>
    <property type="project" value="UniProtKB-KW"/>
</dbReference>
<dbReference type="Pfam" id="PF01096">
    <property type="entry name" value="Zn_ribbon_TFIIS"/>
    <property type="match status" value="1"/>
</dbReference>
<dbReference type="CDD" id="cd10508">
    <property type="entry name" value="Zn-ribbon_RPB9"/>
    <property type="match status" value="1"/>
</dbReference>
<name>A0A7S4RZ06_9STRA</name>
<dbReference type="GO" id="GO:0001193">
    <property type="term" value="P:maintenance of transcriptional fidelity during transcription elongation by RNA polymerase II"/>
    <property type="evidence" value="ECO:0007669"/>
    <property type="project" value="TreeGrafter"/>
</dbReference>
<dbReference type="EMBL" id="HBNS01033858">
    <property type="protein sequence ID" value="CAE4629262.1"/>
    <property type="molecule type" value="Transcribed_RNA"/>
</dbReference>
<evidence type="ECO:0000256" key="6">
    <source>
        <dbReference type="PROSITE-ProRule" id="PRU00472"/>
    </source>
</evidence>
<dbReference type="GO" id="GO:0006283">
    <property type="term" value="P:transcription-coupled nucleotide-excision repair"/>
    <property type="evidence" value="ECO:0007669"/>
    <property type="project" value="TreeGrafter"/>
</dbReference>
<dbReference type="AlphaFoldDB" id="A0A7S4RZ06"/>
<dbReference type="Gene3D" id="2.20.25.10">
    <property type="match status" value="2"/>
</dbReference>
<evidence type="ECO:0000313" key="9">
    <source>
        <dbReference type="EMBL" id="CAE4629262.1"/>
    </source>
</evidence>
<gene>
    <name evidence="9" type="ORF">DBRI00130_LOCUS26491</name>
</gene>
<sequence length="199" mass="22875">MAEVQDDWDNDADENEEEDNYQQQQQQQQQGDDYAEENDVAAAENNNSNYNQYGLEDDEEDEEGDDILDLDQDEVHHQASDRPDALLMRFCPHDSSMLYPQEHKRSRTLKYACRICRYSEDAKNPLIYRNVLKKEVGNVLHTVPGTVSDDPTLSRSQNASCKSCGHNEAVFFQSDTSDVRSDTLKLIFVCCNCNHKWVA</sequence>
<keyword evidence="4" id="KW-0862">Zinc</keyword>
<dbReference type="InterPro" id="IPR001529">
    <property type="entry name" value="Zn_ribbon_RPB9"/>
</dbReference>
<evidence type="ECO:0000256" key="5">
    <source>
        <dbReference type="ARBA" id="ARBA00023242"/>
    </source>
</evidence>
<evidence type="ECO:0000256" key="3">
    <source>
        <dbReference type="ARBA" id="ARBA00022771"/>
    </source>
</evidence>
<feature type="compositionally biased region" description="Low complexity" evidence="7">
    <location>
        <begin position="21"/>
        <end position="32"/>
    </location>
</feature>
<reference evidence="9" key="1">
    <citation type="submission" date="2021-01" db="EMBL/GenBank/DDBJ databases">
        <authorList>
            <person name="Corre E."/>
            <person name="Pelletier E."/>
            <person name="Niang G."/>
            <person name="Scheremetjew M."/>
            <person name="Finn R."/>
            <person name="Kale V."/>
            <person name="Holt S."/>
            <person name="Cochrane G."/>
            <person name="Meng A."/>
            <person name="Brown T."/>
            <person name="Cohen L."/>
        </authorList>
    </citation>
    <scope>NUCLEOTIDE SEQUENCE</scope>
    <source>
        <strain evidence="9">GSO104</strain>
    </source>
</reference>
<dbReference type="PANTHER" id="PTHR11239">
    <property type="entry name" value="DNA-DIRECTED RNA POLYMERASE"/>
    <property type="match status" value="1"/>
</dbReference>
<dbReference type="PANTHER" id="PTHR11239:SF1">
    <property type="entry name" value="DNA-DIRECTED RNA POLYMERASE II SUBUNIT RPB9"/>
    <property type="match status" value="1"/>
</dbReference>
<protein>
    <recommendedName>
        <fullName evidence="8">TFIIS-type domain-containing protein</fullName>
    </recommendedName>
</protein>
<dbReference type="SUPFAM" id="SSF57783">
    <property type="entry name" value="Zinc beta-ribbon"/>
    <property type="match status" value="2"/>
</dbReference>
<keyword evidence="5" id="KW-0539">Nucleus</keyword>
<dbReference type="GO" id="GO:0005665">
    <property type="term" value="C:RNA polymerase II, core complex"/>
    <property type="evidence" value="ECO:0007669"/>
    <property type="project" value="TreeGrafter"/>
</dbReference>
<evidence type="ECO:0000256" key="2">
    <source>
        <dbReference type="ARBA" id="ARBA00022723"/>
    </source>
</evidence>
<organism evidence="9">
    <name type="scientific">Ditylum brightwellii</name>
    <dbReference type="NCBI Taxonomy" id="49249"/>
    <lineage>
        <taxon>Eukaryota</taxon>
        <taxon>Sar</taxon>
        <taxon>Stramenopiles</taxon>
        <taxon>Ochrophyta</taxon>
        <taxon>Bacillariophyta</taxon>
        <taxon>Mediophyceae</taxon>
        <taxon>Lithodesmiophycidae</taxon>
        <taxon>Lithodesmiales</taxon>
        <taxon>Lithodesmiaceae</taxon>
        <taxon>Ditylum</taxon>
    </lineage>
</organism>
<feature type="compositionally biased region" description="Acidic residues" evidence="7">
    <location>
        <begin position="1"/>
        <end position="20"/>
    </location>
</feature>
<evidence type="ECO:0000256" key="1">
    <source>
        <dbReference type="ARBA" id="ARBA00004604"/>
    </source>
</evidence>
<evidence type="ECO:0000256" key="4">
    <source>
        <dbReference type="ARBA" id="ARBA00022833"/>
    </source>
</evidence>
<keyword evidence="2" id="KW-0479">Metal-binding</keyword>
<feature type="domain" description="TFIIS-type" evidence="8">
    <location>
        <begin position="157"/>
        <end position="198"/>
    </location>
</feature>
<dbReference type="Pfam" id="PF02150">
    <property type="entry name" value="Zn_ribbon_RPB9"/>
    <property type="match status" value="1"/>
</dbReference>
<evidence type="ECO:0000256" key="7">
    <source>
        <dbReference type="SAM" id="MobiDB-lite"/>
    </source>
</evidence>
<proteinExistence type="predicted"/>
<dbReference type="GO" id="GO:0005730">
    <property type="term" value="C:nucleolus"/>
    <property type="evidence" value="ECO:0007669"/>
    <property type="project" value="UniProtKB-SubCell"/>
</dbReference>
<dbReference type="InterPro" id="IPR012164">
    <property type="entry name" value="Rpa12/Rpb9/Rpc10/TFS"/>
</dbReference>
<comment type="subcellular location">
    <subcellularLocation>
        <location evidence="1">Nucleus</location>
        <location evidence="1">Nucleolus</location>
    </subcellularLocation>
</comment>
<feature type="region of interest" description="Disordered" evidence="7">
    <location>
        <begin position="1"/>
        <end position="63"/>
    </location>
</feature>
<dbReference type="GO" id="GO:0003676">
    <property type="term" value="F:nucleic acid binding"/>
    <property type="evidence" value="ECO:0007669"/>
    <property type="project" value="InterPro"/>
</dbReference>
<dbReference type="GO" id="GO:0003899">
    <property type="term" value="F:DNA-directed RNA polymerase activity"/>
    <property type="evidence" value="ECO:0007669"/>
    <property type="project" value="InterPro"/>
</dbReference>
<keyword evidence="3 6" id="KW-0863">Zinc-finger</keyword>
<dbReference type="InterPro" id="IPR001222">
    <property type="entry name" value="Znf_TFIIS"/>
</dbReference>
<dbReference type="PROSITE" id="PS51133">
    <property type="entry name" value="ZF_TFIIS_2"/>
    <property type="match status" value="1"/>
</dbReference>
<dbReference type="GO" id="GO:0006367">
    <property type="term" value="P:transcription initiation at RNA polymerase II promoter"/>
    <property type="evidence" value="ECO:0007669"/>
    <property type="project" value="TreeGrafter"/>
</dbReference>
<dbReference type="InterPro" id="IPR034012">
    <property type="entry name" value="Zn_ribbon_RPB9_C"/>
</dbReference>
<evidence type="ECO:0000259" key="8">
    <source>
        <dbReference type="PROSITE" id="PS51133"/>
    </source>
</evidence>
<accession>A0A7S4RZ06</accession>
<dbReference type="SMART" id="SM00661">
    <property type="entry name" value="RPOL9"/>
    <property type="match status" value="1"/>
</dbReference>